<evidence type="ECO:0000256" key="3">
    <source>
        <dbReference type="ARBA" id="ARBA00022679"/>
    </source>
</evidence>
<dbReference type="EMBL" id="CM017321">
    <property type="protein sequence ID" value="KAE7997856.1"/>
    <property type="molecule type" value="Genomic_DNA"/>
</dbReference>
<accession>A0A5N6QEX1</accession>
<organism evidence="7 8">
    <name type="scientific">Carpinus fangiana</name>
    <dbReference type="NCBI Taxonomy" id="176857"/>
    <lineage>
        <taxon>Eukaryota</taxon>
        <taxon>Viridiplantae</taxon>
        <taxon>Streptophyta</taxon>
        <taxon>Embryophyta</taxon>
        <taxon>Tracheophyta</taxon>
        <taxon>Spermatophyta</taxon>
        <taxon>Magnoliopsida</taxon>
        <taxon>eudicotyledons</taxon>
        <taxon>Gunneridae</taxon>
        <taxon>Pentapetalae</taxon>
        <taxon>rosids</taxon>
        <taxon>fabids</taxon>
        <taxon>Fagales</taxon>
        <taxon>Betulaceae</taxon>
        <taxon>Carpinus</taxon>
    </lineage>
</organism>
<dbReference type="EC" id="2.3.2.15" evidence="1"/>
<keyword evidence="8" id="KW-1185">Reference proteome</keyword>
<dbReference type="InterPro" id="IPR038765">
    <property type="entry name" value="Papain-like_cys_pep_sf"/>
</dbReference>
<dbReference type="PANTHER" id="PTHR33447:SF19">
    <property type="entry name" value="GLUTATHIONE GAMMA-GLUTAMYLCYSTEINYLTRANSFERASE"/>
    <property type="match status" value="1"/>
</dbReference>
<dbReference type="GO" id="GO:0098849">
    <property type="term" value="P:cellular detoxification of cadmium ion"/>
    <property type="evidence" value="ECO:0007669"/>
    <property type="project" value="TreeGrafter"/>
</dbReference>
<evidence type="ECO:0000313" key="8">
    <source>
        <dbReference type="Proteomes" id="UP000327013"/>
    </source>
</evidence>
<gene>
    <name evidence="7" type="ORF">FH972_002455</name>
</gene>
<dbReference type="OrthoDB" id="448954at2759"/>
<evidence type="ECO:0000259" key="6">
    <source>
        <dbReference type="PROSITE" id="PS51443"/>
    </source>
</evidence>
<evidence type="ECO:0000256" key="1">
    <source>
        <dbReference type="ARBA" id="ARBA00012468"/>
    </source>
</evidence>
<feature type="domain" description="Peptidase C83" evidence="6">
    <location>
        <begin position="4"/>
        <end position="227"/>
    </location>
</feature>
<dbReference type="InterPro" id="IPR038156">
    <property type="entry name" value="PCS_N_sf"/>
</dbReference>
<dbReference type="InterPro" id="IPR015407">
    <property type="entry name" value="Phytochelatin_synthase_C"/>
</dbReference>
<evidence type="ECO:0000256" key="4">
    <source>
        <dbReference type="ARBA" id="ARBA00022723"/>
    </source>
</evidence>
<dbReference type="Proteomes" id="UP000327013">
    <property type="component" value="Chromosome 1"/>
</dbReference>
<evidence type="ECO:0000313" key="7">
    <source>
        <dbReference type="EMBL" id="KAE7997856.1"/>
    </source>
</evidence>
<keyword evidence="4" id="KW-0479">Metal-binding</keyword>
<dbReference type="GO" id="GO:0046938">
    <property type="term" value="P:phytochelatin biosynthetic process"/>
    <property type="evidence" value="ECO:0007669"/>
    <property type="project" value="InterPro"/>
</dbReference>
<evidence type="ECO:0000256" key="2">
    <source>
        <dbReference type="ARBA" id="ARBA00022539"/>
    </source>
</evidence>
<dbReference type="AlphaFoldDB" id="A0A5N6QEX1"/>
<dbReference type="Gene3D" id="3.90.70.30">
    <property type="entry name" value="Phytochelatin synthase, N-terminal domain"/>
    <property type="match status" value="1"/>
</dbReference>
<dbReference type="SUPFAM" id="SSF54001">
    <property type="entry name" value="Cysteine proteinases"/>
    <property type="match status" value="1"/>
</dbReference>
<dbReference type="InterPro" id="IPR007719">
    <property type="entry name" value="PCS_N"/>
</dbReference>
<sequence>MSTTPLPGLYRRSLPSPPAIEFASPEGKKLFAEALGGGTMEGFFKLISYYQTQSEPAYCGLATLAVVLNALAIDPGRKWKGPWRWFDDSMLDCCEPLAKIKANGITFGKVACLAHCNGAKVEAFRTSERTIDDFRKYIITCTSSEDCHVITSYHRGVFKQVFIKYCCHKYSANLCLDISYFHFLSTLLRLIWLEVCVCTVFMIISRHHRAPSILYTVSCRHDSWKSLAKYLVEDVPVLLKLEDLKDVKNVLSMIFKSPPADLREFIKWVAEVRRQEDGSVIVSEEEKGRAAIKEEILKQIQETELFRHVTRWLASENSFCKDITSLGDKDGLPEIAARVCCQGAELLARKPSGICCRKTNIKLLKACDEKPVIVASGTVIADGTEQRVDTFIPLRQTDPSTLCGFDQDGCIGMLPSTDDVLTVLLLALPQLTWTGIKEAKLEAEIKGLVSTDNLPPLLKDEVLYLRRQLHFLITDLGAPIPS</sequence>
<keyword evidence="3" id="KW-0808">Transferase</keyword>
<dbReference type="Pfam" id="PF09328">
    <property type="entry name" value="Phytochelatin_C"/>
    <property type="match status" value="1"/>
</dbReference>
<dbReference type="PANTHER" id="PTHR33447">
    <property type="entry name" value="GLUTATHIONE GAMMA-GLUTAMYLCYSTEINYLTRANSFERASE"/>
    <property type="match status" value="1"/>
</dbReference>
<dbReference type="GO" id="GO:0016756">
    <property type="term" value="F:glutathione gamma-glutamylcysteinyltransferase activity"/>
    <property type="evidence" value="ECO:0007669"/>
    <property type="project" value="UniProtKB-EC"/>
</dbReference>
<protein>
    <recommendedName>
        <fullName evidence="1">glutathione gamma-glutamylcysteinyltransferase</fullName>
        <ecNumber evidence="1">2.3.2.15</ecNumber>
    </recommendedName>
</protein>
<dbReference type="Pfam" id="PF05023">
    <property type="entry name" value="Phytochelatin"/>
    <property type="match status" value="1"/>
</dbReference>
<name>A0A5N6QEX1_9ROSI</name>
<dbReference type="PROSITE" id="PS51443">
    <property type="entry name" value="PCS"/>
    <property type="match status" value="1"/>
</dbReference>
<reference evidence="7 8" key="1">
    <citation type="submission" date="2019-06" db="EMBL/GenBank/DDBJ databases">
        <title>A chromosomal-level reference genome of Carpinus fangiana (Coryloideae, Betulaceae).</title>
        <authorList>
            <person name="Yang X."/>
            <person name="Wang Z."/>
            <person name="Zhang L."/>
            <person name="Hao G."/>
            <person name="Liu J."/>
            <person name="Yang Y."/>
        </authorList>
    </citation>
    <scope>NUCLEOTIDE SEQUENCE [LARGE SCALE GENOMIC DNA]</scope>
    <source>
        <strain evidence="7">Cfa_2016G</strain>
        <tissue evidence="7">Leaf</tissue>
    </source>
</reference>
<dbReference type="GO" id="GO:0046872">
    <property type="term" value="F:metal ion binding"/>
    <property type="evidence" value="ECO:0007669"/>
    <property type="project" value="UniProtKB-KW"/>
</dbReference>
<dbReference type="InterPro" id="IPR040409">
    <property type="entry name" value="PCS-like"/>
</dbReference>
<dbReference type="GO" id="GO:0010273">
    <property type="term" value="P:detoxification of copper ion"/>
    <property type="evidence" value="ECO:0007669"/>
    <property type="project" value="TreeGrafter"/>
</dbReference>
<keyword evidence="5" id="KW-0012">Acyltransferase</keyword>
<proteinExistence type="predicted"/>
<keyword evidence="2" id="KW-0104">Cadmium</keyword>
<evidence type="ECO:0000256" key="5">
    <source>
        <dbReference type="ARBA" id="ARBA00023315"/>
    </source>
</evidence>